<dbReference type="AlphaFoldDB" id="A0A7Y0LE64"/>
<dbReference type="InterPro" id="IPR001876">
    <property type="entry name" value="Znf_RanBP2"/>
</dbReference>
<comment type="caution">
    <text evidence="5">The sequence shown here is derived from an EMBL/GenBank/DDBJ whole genome shotgun (WGS) entry which is preliminary data.</text>
</comment>
<name>A0A7Y0LE64_9GAMM</name>
<keyword evidence="6" id="KW-1185">Reference proteome</keyword>
<sequence length="101" mass="11364">MMLIFSHENPVLVTNIKNILESERIDVLIKNEFASGGAGELSAFDTWQEVWLINDKDEAKALMIIKSVTNKENAPDWFCPKCKEANGAAFEVCWNCDEVAN</sequence>
<gene>
    <name evidence="5" type="ORF">HII17_13485</name>
</gene>
<dbReference type="EMBL" id="JABBXH010000004">
    <property type="protein sequence ID" value="NMP32573.1"/>
    <property type="molecule type" value="Genomic_DNA"/>
</dbReference>
<evidence type="ECO:0000256" key="1">
    <source>
        <dbReference type="ARBA" id="ARBA00022723"/>
    </source>
</evidence>
<dbReference type="GO" id="GO:0008270">
    <property type="term" value="F:zinc ion binding"/>
    <property type="evidence" value="ECO:0007669"/>
    <property type="project" value="UniProtKB-KW"/>
</dbReference>
<protein>
    <submittedName>
        <fullName evidence="5">DUF2007 domain-containing protein</fullName>
    </submittedName>
</protein>
<evidence type="ECO:0000259" key="4">
    <source>
        <dbReference type="PROSITE" id="PS01358"/>
    </source>
</evidence>
<organism evidence="5 6">
    <name type="scientific">Thalassotalea algicola</name>
    <dbReference type="NCBI Taxonomy" id="2716224"/>
    <lineage>
        <taxon>Bacteria</taxon>
        <taxon>Pseudomonadati</taxon>
        <taxon>Pseudomonadota</taxon>
        <taxon>Gammaproteobacteria</taxon>
        <taxon>Alteromonadales</taxon>
        <taxon>Colwelliaceae</taxon>
        <taxon>Thalassotalea</taxon>
    </lineage>
</organism>
<reference evidence="5 6" key="1">
    <citation type="submission" date="2020-04" db="EMBL/GenBank/DDBJ databases">
        <title>Thalassotalea sp. M1531, isolated from the surface of marine red alga.</title>
        <authorList>
            <person name="Pang L."/>
            <person name="Lu D.-C."/>
        </authorList>
    </citation>
    <scope>NUCLEOTIDE SEQUENCE [LARGE SCALE GENOMIC DNA]</scope>
    <source>
        <strain evidence="5 6">M1531</strain>
    </source>
</reference>
<dbReference type="Proteomes" id="UP000568664">
    <property type="component" value="Unassembled WGS sequence"/>
</dbReference>
<dbReference type="Pfam" id="PF09413">
    <property type="entry name" value="DUF2007"/>
    <property type="match status" value="1"/>
</dbReference>
<dbReference type="PROSITE" id="PS01358">
    <property type="entry name" value="ZF_RANBP2_1"/>
    <property type="match status" value="1"/>
</dbReference>
<evidence type="ECO:0000256" key="3">
    <source>
        <dbReference type="ARBA" id="ARBA00022833"/>
    </source>
</evidence>
<evidence type="ECO:0000313" key="6">
    <source>
        <dbReference type="Proteomes" id="UP000568664"/>
    </source>
</evidence>
<keyword evidence="1" id="KW-0479">Metal-binding</keyword>
<evidence type="ECO:0000313" key="5">
    <source>
        <dbReference type="EMBL" id="NMP32573.1"/>
    </source>
</evidence>
<keyword evidence="2" id="KW-0863">Zinc-finger</keyword>
<dbReference type="InterPro" id="IPR018551">
    <property type="entry name" value="DUF2007"/>
</dbReference>
<accession>A0A7Y0LE64</accession>
<proteinExistence type="predicted"/>
<keyword evidence="3" id="KW-0862">Zinc</keyword>
<evidence type="ECO:0000256" key="2">
    <source>
        <dbReference type="ARBA" id="ARBA00022771"/>
    </source>
</evidence>
<feature type="domain" description="RanBP2-type" evidence="4">
    <location>
        <begin position="77"/>
        <end position="96"/>
    </location>
</feature>